<name>A0A154BW05_ANASB</name>
<dbReference type="InterPro" id="IPR011051">
    <property type="entry name" value="RmlC_Cupin_sf"/>
</dbReference>
<evidence type="ECO:0000313" key="2">
    <source>
        <dbReference type="EMBL" id="KYZ78055.1"/>
    </source>
</evidence>
<protein>
    <recommendedName>
        <fullName evidence="1">Cupin type-2 domain-containing protein</fullName>
    </recommendedName>
</protein>
<dbReference type="Proteomes" id="UP000076268">
    <property type="component" value="Unassembled WGS sequence"/>
</dbReference>
<dbReference type="CDD" id="cd06981">
    <property type="entry name" value="cupin_reut_a1446"/>
    <property type="match status" value="1"/>
</dbReference>
<dbReference type="OrthoDB" id="9798585at2"/>
<dbReference type="EMBL" id="LSGP01000001">
    <property type="protein sequence ID" value="KYZ78055.1"/>
    <property type="molecule type" value="Genomic_DNA"/>
</dbReference>
<comment type="caution">
    <text evidence="2">The sequence shown here is derived from an EMBL/GenBank/DDBJ whole genome shotgun (WGS) entry which is preliminary data.</text>
</comment>
<sequence>MNNIFAKLPSQAQSSELINNLLQTRHFSLKRIISTGQATPDGEWYNQEEDEWCILLTGSAALRFEGQSELIELKPGDHIHIPAHKRHQVAWTKLGEPSVWLALHYHAD</sequence>
<dbReference type="Pfam" id="PF07883">
    <property type="entry name" value="Cupin_2"/>
    <property type="match status" value="1"/>
</dbReference>
<accession>A0A154BW05</accession>
<dbReference type="STRING" id="1794912.AXX12_00470"/>
<dbReference type="SUPFAM" id="SSF51182">
    <property type="entry name" value="RmlC-like cupins"/>
    <property type="match status" value="1"/>
</dbReference>
<dbReference type="AlphaFoldDB" id="A0A154BW05"/>
<gene>
    <name evidence="2" type="ORF">AXX12_00470</name>
</gene>
<evidence type="ECO:0000259" key="1">
    <source>
        <dbReference type="Pfam" id="PF07883"/>
    </source>
</evidence>
<dbReference type="InterPro" id="IPR014710">
    <property type="entry name" value="RmlC-like_jellyroll"/>
</dbReference>
<dbReference type="InterPro" id="IPR013096">
    <property type="entry name" value="Cupin_2"/>
</dbReference>
<proteinExistence type="predicted"/>
<dbReference type="RefSeq" id="WP_066236683.1">
    <property type="nucleotide sequence ID" value="NZ_LSGP01000001.1"/>
</dbReference>
<organism evidence="2 3">
    <name type="scientific">Anaerosporomusa subterranea</name>
    <dbReference type="NCBI Taxonomy" id="1794912"/>
    <lineage>
        <taxon>Bacteria</taxon>
        <taxon>Bacillati</taxon>
        <taxon>Bacillota</taxon>
        <taxon>Negativicutes</taxon>
        <taxon>Acetonemataceae</taxon>
        <taxon>Anaerosporomusa</taxon>
    </lineage>
</organism>
<reference evidence="2 3" key="1">
    <citation type="submission" date="2016-02" db="EMBL/GenBank/DDBJ databases">
        <title>Anaerosporomusa subterraneum gen. nov., sp. nov., a spore-forming obligate anaerobe isolated from saprolite.</title>
        <authorList>
            <person name="Choi J.K."/>
            <person name="Shah M."/>
            <person name="Yee N."/>
        </authorList>
    </citation>
    <scope>NUCLEOTIDE SEQUENCE [LARGE SCALE GENOMIC DNA]</scope>
    <source>
        <strain evidence="2 3">RU4</strain>
    </source>
</reference>
<keyword evidence="3" id="KW-1185">Reference proteome</keyword>
<dbReference type="Gene3D" id="2.60.120.10">
    <property type="entry name" value="Jelly Rolls"/>
    <property type="match status" value="1"/>
</dbReference>
<evidence type="ECO:0000313" key="3">
    <source>
        <dbReference type="Proteomes" id="UP000076268"/>
    </source>
</evidence>
<feature type="domain" description="Cupin type-2" evidence="1">
    <location>
        <begin position="43"/>
        <end position="102"/>
    </location>
</feature>